<feature type="domain" description="DUF7192" evidence="1">
    <location>
        <begin position="3"/>
        <end position="214"/>
    </location>
</feature>
<organism evidence="2 3">
    <name type="scientific">Kibdelosporangium lantanae</name>
    <dbReference type="NCBI Taxonomy" id="1497396"/>
    <lineage>
        <taxon>Bacteria</taxon>
        <taxon>Bacillati</taxon>
        <taxon>Actinomycetota</taxon>
        <taxon>Actinomycetes</taxon>
        <taxon>Pseudonocardiales</taxon>
        <taxon>Pseudonocardiaceae</taxon>
        <taxon>Kibdelosporangium</taxon>
    </lineage>
</organism>
<dbReference type="EMBL" id="JBHTIS010000010">
    <property type="protein sequence ID" value="MFD1044176.1"/>
    <property type="molecule type" value="Genomic_DNA"/>
</dbReference>
<reference evidence="3" key="1">
    <citation type="journal article" date="2019" name="Int. J. Syst. Evol. Microbiol.">
        <title>The Global Catalogue of Microorganisms (GCM) 10K type strain sequencing project: providing services to taxonomists for standard genome sequencing and annotation.</title>
        <authorList>
            <consortium name="The Broad Institute Genomics Platform"/>
            <consortium name="The Broad Institute Genome Sequencing Center for Infectious Disease"/>
            <person name="Wu L."/>
            <person name="Ma J."/>
        </authorList>
    </citation>
    <scope>NUCLEOTIDE SEQUENCE [LARGE SCALE GENOMIC DNA]</scope>
    <source>
        <strain evidence="3">JCM 31486</strain>
    </source>
</reference>
<gene>
    <name evidence="2" type="ORF">ACFQ1S_00485</name>
</gene>
<evidence type="ECO:0000313" key="2">
    <source>
        <dbReference type="EMBL" id="MFD1044176.1"/>
    </source>
</evidence>
<evidence type="ECO:0000313" key="3">
    <source>
        <dbReference type="Proteomes" id="UP001597045"/>
    </source>
</evidence>
<dbReference type="InterPro" id="IPR055616">
    <property type="entry name" value="DUF7192"/>
</dbReference>
<keyword evidence="3" id="KW-1185">Reference proteome</keyword>
<accession>A0ABW3M0G3</accession>
<comment type="caution">
    <text evidence="2">The sequence shown here is derived from an EMBL/GenBank/DDBJ whole genome shotgun (WGS) entry which is preliminary data.</text>
</comment>
<protein>
    <recommendedName>
        <fullName evidence="1">DUF7192 domain-containing protein</fullName>
    </recommendedName>
</protein>
<proteinExistence type="predicted"/>
<dbReference type="Pfam" id="PF23822">
    <property type="entry name" value="DUF7192"/>
    <property type="match status" value="1"/>
</dbReference>
<evidence type="ECO:0000259" key="1">
    <source>
        <dbReference type="Pfam" id="PF23822"/>
    </source>
</evidence>
<sequence>MAVAENTLTTVERTHDTPIWQPRFEVDGSDVDVARYLSGEPENMISYSLVTTPTTGRVISLAVNLGATGGVSVGDMVKRGKSVVALVYALERMGLSTELFADSQSGSRDLRPETTREMVKVKGASDALDPAMIMFALAHPSFYRGLLFASMHAHPARFHEPLDIGRSYGNVLRDLPNDVFPDGCIVLNTAMRPSDLNVSDAEAFVVKHLKELGLI</sequence>
<dbReference type="Proteomes" id="UP001597045">
    <property type="component" value="Unassembled WGS sequence"/>
</dbReference>
<name>A0ABW3M0G3_9PSEU</name>